<evidence type="ECO:0000256" key="1">
    <source>
        <dbReference type="SAM" id="Phobius"/>
    </source>
</evidence>
<comment type="caution">
    <text evidence="2">The sequence shown here is derived from an EMBL/GenBank/DDBJ whole genome shotgun (WGS) entry which is preliminary data.</text>
</comment>
<name>A0A6B0TD11_9EURY</name>
<gene>
    <name evidence="2" type="ORF">GRX03_14445</name>
</gene>
<reference evidence="2 3" key="1">
    <citation type="submission" date="2019-12" db="EMBL/GenBank/DDBJ databases">
        <title>Isolation and characterization of three novel carbon monoxide-oxidizing members of Halobacteria from salione crusts and soils.</title>
        <authorList>
            <person name="Myers M.R."/>
            <person name="King G.M."/>
        </authorList>
    </citation>
    <scope>NUCLEOTIDE SEQUENCE [LARGE SCALE GENOMIC DNA]</scope>
    <source>
        <strain evidence="2 3">WSH3</strain>
    </source>
</reference>
<keyword evidence="1" id="KW-0472">Membrane</keyword>
<feature type="transmembrane region" description="Helical" evidence="1">
    <location>
        <begin position="107"/>
        <end position="125"/>
    </location>
</feature>
<proteinExistence type="predicted"/>
<evidence type="ECO:0000313" key="3">
    <source>
        <dbReference type="Proteomes" id="UP000466535"/>
    </source>
</evidence>
<dbReference type="Proteomes" id="UP000466535">
    <property type="component" value="Unassembled WGS sequence"/>
</dbReference>
<dbReference type="EMBL" id="WUUT01000006">
    <property type="protein sequence ID" value="MXR52800.1"/>
    <property type="molecule type" value="Genomic_DNA"/>
</dbReference>
<accession>A0A6B0TD11</accession>
<keyword evidence="1" id="KW-1133">Transmembrane helix</keyword>
<feature type="transmembrane region" description="Helical" evidence="1">
    <location>
        <begin position="43"/>
        <end position="59"/>
    </location>
</feature>
<feature type="transmembrane region" description="Helical" evidence="1">
    <location>
        <begin position="79"/>
        <end position="100"/>
    </location>
</feature>
<keyword evidence="1" id="KW-0812">Transmembrane</keyword>
<evidence type="ECO:0000313" key="2">
    <source>
        <dbReference type="EMBL" id="MXR52800.1"/>
    </source>
</evidence>
<keyword evidence="3" id="KW-1185">Reference proteome</keyword>
<dbReference type="RefSeq" id="WP_159764935.1">
    <property type="nucleotide sequence ID" value="NZ_WUUT01000006.1"/>
</dbReference>
<protein>
    <submittedName>
        <fullName evidence="2">Uncharacterized protein</fullName>
    </submittedName>
</protein>
<organism evidence="2 3">
    <name type="scientific">Halovenus carboxidivorans</name>
    <dbReference type="NCBI Taxonomy" id="2692199"/>
    <lineage>
        <taxon>Archaea</taxon>
        <taxon>Methanobacteriati</taxon>
        <taxon>Methanobacteriota</taxon>
        <taxon>Stenosarchaea group</taxon>
        <taxon>Halobacteria</taxon>
        <taxon>Halobacteriales</taxon>
        <taxon>Haloarculaceae</taxon>
        <taxon>Halovenus</taxon>
    </lineage>
</organism>
<dbReference type="AlphaFoldDB" id="A0A6B0TD11"/>
<sequence length="145" mass="15076">MAESEEWDGAAPWLFLLGLAVFLGSAVLFVVDLIRGVDVLRSIGANGLGTALLIAWAAHDTLRNPESEVATPAGAAGTALLLYGLYLLGAGVVIAVTGLVHDRLRLGFWYVGLAVVAVAVGYFIFPKEAVLSPPDADSVSGDEPE</sequence>
<feature type="transmembrane region" description="Helical" evidence="1">
    <location>
        <begin position="12"/>
        <end position="31"/>
    </location>
</feature>